<evidence type="ECO:0000313" key="2">
    <source>
        <dbReference type="EMBL" id="CAG7682098.1"/>
    </source>
</evidence>
<proteinExistence type="predicted"/>
<gene>
    <name evidence="2" type="ORF">AFUS01_LOCUS2878</name>
</gene>
<dbReference type="AlphaFoldDB" id="A0A8J2JQX3"/>
<accession>A0A8J2JQX3</accession>
<sequence>MHTSAKEKMDFTGGEFVARSPCPYSSRMIHEGQIRCREISVHRSKRGSITSDCSDDDVDTNYQFSHLHPLFTGFRISDGISDDNVIPSDYQDEFDRPSLPPEDLHTTASSRARNVEKFRPVPQVFLQEFRNFQETIFKEIQGIQTD</sequence>
<protein>
    <submittedName>
        <fullName evidence="2">Uncharacterized protein</fullName>
    </submittedName>
</protein>
<evidence type="ECO:0000313" key="3">
    <source>
        <dbReference type="Proteomes" id="UP000708208"/>
    </source>
</evidence>
<dbReference type="Proteomes" id="UP000708208">
    <property type="component" value="Unassembled WGS sequence"/>
</dbReference>
<comment type="caution">
    <text evidence="2">The sequence shown here is derived from an EMBL/GenBank/DDBJ whole genome shotgun (WGS) entry which is preliminary data.</text>
</comment>
<feature type="non-terminal residue" evidence="2">
    <location>
        <position position="1"/>
    </location>
</feature>
<organism evidence="2 3">
    <name type="scientific">Allacma fusca</name>
    <dbReference type="NCBI Taxonomy" id="39272"/>
    <lineage>
        <taxon>Eukaryota</taxon>
        <taxon>Metazoa</taxon>
        <taxon>Ecdysozoa</taxon>
        <taxon>Arthropoda</taxon>
        <taxon>Hexapoda</taxon>
        <taxon>Collembola</taxon>
        <taxon>Symphypleona</taxon>
        <taxon>Sminthuridae</taxon>
        <taxon>Allacma</taxon>
    </lineage>
</organism>
<reference evidence="2" key="1">
    <citation type="submission" date="2021-06" db="EMBL/GenBank/DDBJ databases">
        <authorList>
            <person name="Hodson N. C."/>
            <person name="Mongue J. A."/>
            <person name="Jaron S. K."/>
        </authorList>
    </citation>
    <scope>NUCLEOTIDE SEQUENCE</scope>
</reference>
<dbReference type="EMBL" id="CAJVCH010016878">
    <property type="protein sequence ID" value="CAG7682098.1"/>
    <property type="molecule type" value="Genomic_DNA"/>
</dbReference>
<feature type="region of interest" description="Disordered" evidence="1">
    <location>
        <begin position="85"/>
        <end position="111"/>
    </location>
</feature>
<evidence type="ECO:0000256" key="1">
    <source>
        <dbReference type="SAM" id="MobiDB-lite"/>
    </source>
</evidence>
<keyword evidence="3" id="KW-1185">Reference proteome</keyword>
<name>A0A8J2JQX3_9HEXA</name>